<dbReference type="InterPro" id="IPR011635">
    <property type="entry name" value="CARDB"/>
</dbReference>
<protein>
    <recommendedName>
        <fullName evidence="1">CARDB domain-containing protein</fullName>
    </recommendedName>
</protein>
<proteinExistence type="predicted"/>
<comment type="caution">
    <text evidence="2">The sequence shown here is derived from an EMBL/GenBank/DDBJ whole genome shotgun (WGS) entry which is preliminary data.</text>
</comment>
<accession>X1L426</accession>
<gene>
    <name evidence="2" type="ORF">S06H3_18310</name>
</gene>
<dbReference type="EMBL" id="BARV01009244">
    <property type="protein sequence ID" value="GAI14097.1"/>
    <property type="molecule type" value="Genomic_DNA"/>
</dbReference>
<evidence type="ECO:0000259" key="1">
    <source>
        <dbReference type="Pfam" id="PF07705"/>
    </source>
</evidence>
<reference evidence="2" key="1">
    <citation type="journal article" date="2014" name="Front. Microbiol.">
        <title>High frequency of phylogenetically diverse reductive dehalogenase-homologous genes in deep subseafloor sedimentary metagenomes.</title>
        <authorList>
            <person name="Kawai M."/>
            <person name="Futagami T."/>
            <person name="Toyoda A."/>
            <person name="Takaki Y."/>
            <person name="Nishi S."/>
            <person name="Hori S."/>
            <person name="Arai W."/>
            <person name="Tsubouchi T."/>
            <person name="Morono Y."/>
            <person name="Uchiyama I."/>
            <person name="Ito T."/>
            <person name="Fujiyama A."/>
            <person name="Inagaki F."/>
            <person name="Takami H."/>
        </authorList>
    </citation>
    <scope>NUCLEOTIDE SEQUENCE</scope>
    <source>
        <strain evidence="2">Expedition CK06-06</strain>
    </source>
</reference>
<sequence>MKSYPDLSFENVSAVMNGRYLDTNMSIRNNGLKDSEKTKIEIYADGKLVKEIEL</sequence>
<feature type="non-terminal residue" evidence="2">
    <location>
        <position position="54"/>
    </location>
</feature>
<evidence type="ECO:0000313" key="2">
    <source>
        <dbReference type="EMBL" id="GAI14097.1"/>
    </source>
</evidence>
<name>X1L426_9ZZZZ</name>
<organism evidence="2">
    <name type="scientific">marine sediment metagenome</name>
    <dbReference type="NCBI Taxonomy" id="412755"/>
    <lineage>
        <taxon>unclassified sequences</taxon>
        <taxon>metagenomes</taxon>
        <taxon>ecological metagenomes</taxon>
    </lineage>
</organism>
<dbReference type="Pfam" id="PF07705">
    <property type="entry name" value="CARDB"/>
    <property type="match status" value="1"/>
</dbReference>
<feature type="domain" description="CARDB" evidence="1">
    <location>
        <begin position="5"/>
        <end position="53"/>
    </location>
</feature>
<dbReference type="AlphaFoldDB" id="X1L426"/>